<dbReference type="RefSeq" id="XP_033582007.1">
    <property type="nucleotide sequence ID" value="XM_033713126.1"/>
</dbReference>
<organism evidence="1">
    <name type="scientific">Mytilinidion resinicola</name>
    <dbReference type="NCBI Taxonomy" id="574789"/>
    <lineage>
        <taxon>Eukaryota</taxon>
        <taxon>Fungi</taxon>
        <taxon>Dikarya</taxon>
        <taxon>Ascomycota</taxon>
        <taxon>Pezizomycotina</taxon>
        <taxon>Dothideomycetes</taxon>
        <taxon>Pleosporomycetidae</taxon>
        <taxon>Mytilinidiales</taxon>
        <taxon>Mytilinidiaceae</taxon>
        <taxon>Mytilinidion</taxon>
    </lineage>
</organism>
<dbReference type="GeneID" id="54454019"/>
<accession>A0A6A6Z2Y8</accession>
<reference evidence="3" key="2">
    <citation type="submission" date="2020-04" db="EMBL/GenBank/DDBJ databases">
        <authorList>
            <consortium name="NCBI Genome Project"/>
        </authorList>
    </citation>
    <scope>NUCLEOTIDE SEQUENCE</scope>
    <source>
        <strain evidence="3">CBS 304.34</strain>
    </source>
</reference>
<dbReference type="EMBL" id="MU003694">
    <property type="protein sequence ID" value="KAF2815043.1"/>
    <property type="molecule type" value="Genomic_DNA"/>
</dbReference>
<proteinExistence type="predicted"/>
<evidence type="ECO:0000313" key="2">
    <source>
        <dbReference type="Proteomes" id="UP000504636"/>
    </source>
</evidence>
<dbReference type="Proteomes" id="UP000504636">
    <property type="component" value="Unplaced"/>
</dbReference>
<reference evidence="3" key="3">
    <citation type="submission" date="2025-04" db="UniProtKB">
        <authorList>
            <consortium name="RefSeq"/>
        </authorList>
    </citation>
    <scope>IDENTIFICATION</scope>
    <source>
        <strain evidence="3">CBS 304.34</strain>
    </source>
</reference>
<gene>
    <name evidence="1 3" type="ORF">BDZ99DRAFT_189343</name>
</gene>
<sequence>MTLLKIVQPTHETPHKTPREIWDCVFILLLGNQAAVCGPLALQEYTIELASSSEACDIGERPRTSTHSKCHSPAFSRVSEAIGTRYRGKSTTNLYEQNEEWRSASAASHSPVFLRPPRLFLYTLKSFAVLSMYVARRTSLNTAQYRIRRSSVHCASQQG</sequence>
<evidence type="ECO:0000313" key="1">
    <source>
        <dbReference type="EMBL" id="KAF2815043.1"/>
    </source>
</evidence>
<protein>
    <submittedName>
        <fullName evidence="1 3">Uncharacterized protein</fullName>
    </submittedName>
</protein>
<keyword evidence="2" id="KW-1185">Reference proteome</keyword>
<name>A0A6A6Z2Y8_9PEZI</name>
<evidence type="ECO:0000313" key="3">
    <source>
        <dbReference type="RefSeq" id="XP_033582007.1"/>
    </source>
</evidence>
<reference evidence="1 3" key="1">
    <citation type="journal article" date="2020" name="Stud. Mycol.">
        <title>101 Dothideomycetes genomes: a test case for predicting lifestyles and emergence of pathogens.</title>
        <authorList>
            <person name="Haridas S."/>
            <person name="Albert R."/>
            <person name="Binder M."/>
            <person name="Bloem J."/>
            <person name="Labutti K."/>
            <person name="Salamov A."/>
            <person name="Andreopoulos B."/>
            <person name="Baker S."/>
            <person name="Barry K."/>
            <person name="Bills G."/>
            <person name="Bluhm B."/>
            <person name="Cannon C."/>
            <person name="Castanera R."/>
            <person name="Culley D."/>
            <person name="Daum C."/>
            <person name="Ezra D."/>
            <person name="Gonzalez J."/>
            <person name="Henrissat B."/>
            <person name="Kuo A."/>
            <person name="Liang C."/>
            <person name="Lipzen A."/>
            <person name="Lutzoni F."/>
            <person name="Magnuson J."/>
            <person name="Mondo S."/>
            <person name="Nolan M."/>
            <person name="Ohm R."/>
            <person name="Pangilinan J."/>
            <person name="Park H.-J."/>
            <person name="Ramirez L."/>
            <person name="Alfaro M."/>
            <person name="Sun H."/>
            <person name="Tritt A."/>
            <person name="Yoshinaga Y."/>
            <person name="Zwiers L.-H."/>
            <person name="Turgeon B."/>
            <person name="Goodwin S."/>
            <person name="Spatafora J."/>
            <person name="Crous P."/>
            <person name="Grigoriev I."/>
        </authorList>
    </citation>
    <scope>NUCLEOTIDE SEQUENCE</scope>
    <source>
        <strain evidence="1 3">CBS 304.34</strain>
    </source>
</reference>
<dbReference type="AlphaFoldDB" id="A0A6A6Z2Y8"/>